<organism evidence="15">
    <name type="scientific">freshwater metagenome</name>
    <dbReference type="NCBI Taxonomy" id="449393"/>
    <lineage>
        <taxon>unclassified sequences</taxon>
        <taxon>metagenomes</taxon>
        <taxon>ecological metagenomes</taxon>
    </lineage>
</organism>
<dbReference type="SMART" id="SM00798">
    <property type="entry name" value="AICARFT_IMPCHas"/>
    <property type="match status" value="1"/>
</dbReference>
<dbReference type="InterPro" id="IPR036914">
    <property type="entry name" value="MGS-like_dom_sf"/>
</dbReference>
<evidence type="ECO:0000313" key="14">
    <source>
        <dbReference type="EMBL" id="CAB4923175.1"/>
    </source>
</evidence>
<evidence type="ECO:0000313" key="12">
    <source>
        <dbReference type="EMBL" id="CAB4746367.1"/>
    </source>
</evidence>
<dbReference type="FunFam" id="3.40.50.1380:FF:000001">
    <property type="entry name" value="Bifunctional purine biosynthesis protein PurH"/>
    <property type="match status" value="1"/>
</dbReference>
<dbReference type="GO" id="GO:0006189">
    <property type="term" value="P:'de novo' IMP biosynthetic process"/>
    <property type="evidence" value="ECO:0007669"/>
    <property type="project" value="UniProtKB-UniPathway"/>
</dbReference>
<evidence type="ECO:0000313" key="15">
    <source>
        <dbReference type="EMBL" id="CAB5058620.1"/>
    </source>
</evidence>
<dbReference type="InterPro" id="IPR016193">
    <property type="entry name" value="Cytidine_deaminase-like"/>
</dbReference>
<dbReference type="Pfam" id="PF01808">
    <property type="entry name" value="AICARFT_IMPCHas"/>
    <property type="match status" value="1"/>
</dbReference>
<evidence type="ECO:0000259" key="10">
    <source>
        <dbReference type="PROSITE" id="PS51855"/>
    </source>
</evidence>
<evidence type="ECO:0000256" key="3">
    <source>
        <dbReference type="ARBA" id="ARBA00007667"/>
    </source>
</evidence>
<evidence type="ECO:0000256" key="2">
    <source>
        <dbReference type="ARBA" id="ARBA00004954"/>
    </source>
</evidence>
<gene>
    <name evidence="11" type="ORF">UFOPK2289_00037</name>
    <name evidence="12" type="ORF">UFOPK2822_00528</name>
    <name evidence="13" type="ORF">UFOPK3346_00754</name>
    <name evidence="14" type="ORF">UFOPK3670_00794</name>
    <name evidence="15" type="ORF">UFOPK4308_00841</name>
</gene>
<keyword evidence="4" id="KW-0808">Transferase</keyword>
<evidence type="ECO:0000313" key="11">
    <source>
        <dbReference type="EMBL" id="CAB4654768.1"/>
    </source>
</evidence>
<dbReference type="PROSITE" id="PS51855">
    <property type="entry name" value="MGS"/>
    <property type="match status" value="1"/>
</dbReference>
<dbReference type="NCBIfam" id="TIGR00355">
    <property type="entry name" value="purH"/>
    <property type="match status" value="1"/>
</dbReference>
<accession>A0A6J7TZZ5</accession>
<dbReference type="EMBL" id="CAEZWT010000001">
    <property type="protein sequence ID" value="CAB4654768.1"/>
    <property type="molecule type" value="Genomic_DNA"/>
</dbReference>
<dbReference type="EMBL" id="CAFBMV010000005">
    <property type="protein sequence ID" value="CAB4923175.1"/>
    <property type="molecule type" value="Genomic_DNA"/>
</dbReference>
<dbReference type="AlphaFoldDB" id="A0A6J7TZZ5"/>
<dbReference type="EMBL" id="CAFBQL010000005">
    <property type="protein sequence ID" value="CAB5058620.1"/>
    <property type="molecule type" value="Genomic_DNA"/>
</dbReference>
<dbReference type="InterPro" id="IPR024051">
    <property type="entry name" value="AICAR_Tfase_dup_dom_sf"/>
</dbReference>
<keyword evidence="7" id="KW-0511">Multifunctional enzyme</keyword>
<evidence type="ECO:0000256" key="7">
    <source>
        <dbReference type="ARBA" id="ARBA00023268"/>
    </source>
</evidence>
<reference evidence="15" key="1">
    <citation type="submission" date="2020-05" db="EMBL/GenBank/DDBJ databases">
        <authorList>
            <person name="Chiriac C."/>
            <person name="Salcher M."/>
            <person name="Ghai R."/>
            <person name="Kavagutti S V."/>
        </authorList>
    </citation>
    <scope>NUCLEOTIDE SEQUENCE</scope>
</reference>
<dbReference type="CDD" id="cd01421">
    <property type="entry name" value="IMPCH"/>
    <property type="match status" value="1"/>
</dbReference>
<dbReference type="SMART" id="SM00851">
    <property type="entry name" value="MGS"/>
    <property type="match status" value="1"/>
</dbReference>
<evidence type="ECO:0000256" key="8">
    <source>
        <dbReference type="ARBA" id="ARBA00050488"/>
    </source>
</evidence>
<dbReference type="Pfam" id="PF02142">
    <property type="entry name" value="MGS"/>
    <property type="match status" value="1"/>
</dbReference>
<dbReference type="EMBL" id="CAEZZC010000005">
    <property type="protein sequence ID" value="CAB4746367.1"/>
    <property type="molecule type" value="Genomic_DNA"/>
</dbReference>
<dbReference type="FunFam" id="3.40.140.20:FF:000001">
    <property type="entry name" value="Bifunctional purine biosynthesis protein PurH"/>
    <property type="match status" value="1"/>
</dbReference>
<evidence type="ECO:0000256" key="5">
    <source>
        <dbReference type="ARBA" id="ARBA00022755"/>
    </source>
</evidence>
<comment type="catalytic activity">
    <reaction evidence="9">
        <text>IMP + H2O = 5-formamido-1-(5-phospho-D-ribosyl)imidazole-4-carboxamide</text>
        <dbReference type="Rhea" id="RHEA:18445"/>
        <dbReference type="ChEBI" id="CHEBI:15377"/>
        <dbReference type="ChEBI" id="CHEBI:58053"/>
        <dbReference type="ChEBI" id="CHEBI:58467"/>
        <dbReference type="EC" id="3.5.4.10"/>
    </reaction>
</comment>
<sequence length="515" mass="54919">MSDRKVIRRALVSVYDKSGLVELGQNLQGAGVEILSTGSTAKTLQSAGIAVTEVSSYTGFPEIMGGRVKTLHPRIHSGILADQDNPEHLDAIAQLDIAPFDLVVINLYPFAQTIASGADFSECIEQIDIGGPSMLRGAAKNHGSVAVISEPSQYEQLTQALKSGGFTLAERRKLALEVFRTTAEYDLAIATWLQTFDGEVLPEWFGRIWHRQEILRYGENPHQMGASYSEGATTSGLMGAKQLHGKEMSFNNYTDADAAWRAALDHAEPCVAIIKHANPCGIAIGQSISQAYSKAHECDPISAFGGVVAANREVTEEMAQALSQIFTEVVVAPSYEAAAIAILSKKPSIRILTVIESKDETWEMRPVSGGVLLQDVDRIDAPGDSSSQWKQVSGSEVSADVRKDLDFAWRAVRAVKSNAILLAHDGASVGVGMGQVNRVDSARLAISRAGERAAGSVAASDAFFPFADGLQILIDAGVVAVVQPGASVRDEEVIAAAQAAGIAMFFTGVRHFSHA</sequence>
<proteinExistence type="inferred from homology"/>
<name>A0A6J7TZZ5_9ZZZZ</name>
<dbReference type="PANTHER" id="PTHR11692">
    <property type="entry name" value="BIFUNCTIONAL PURINE BIOSYNTHESIS PROTEIN PURH"/>
    <property type="match status" value="1"/>
</dbReference>
<dbReference type="EMBL" id="CAFBLE010000005">
    <property type="protein sequence ID" value="CAB4866164.1"/>
    <property type="molecule type" value="Genomic_DNA"/>
</dbReference>
<comment type="similarity">
    <text evidence="3">Belongs to the PurH family.</text>
</comment>
<dbReference type="PANTHER" id="PTHR11692:SF0">
    <property type="entry name" value="BIFUNCTIONAL PURINE BIOSYNTHESIS PROTEIN ATIC"/>
    <property type="match status" value="1"/>
</dbReference>
<comment type="pathway">
    <text evidence="1">Purine metabolism; IMP biosynthesis via de novo pathway; IMP from 5-formamido-1-(5-phospho-D-ribosyl)imidazole-4-carboxamide: step 1/1.</text>
</comment>
<dbReference type="PIRSF" id="PIRSF000414">
    <property type="entry name" value="AICARFT_IMPCHas"/>
    <property type="match status" value="1"/>
</dbReference>
<evidence type="ECO:0000256" key="4">
    <source>
        <dbReference type="ARBA" id="ARBA00022679"/>
    </source>
</evidence>
<dbReference type="UniPathway" id="UPA00074">
    <property type="reaction ID" value="UER00133"/>
</dbReference>
<dbReference type="NCBIfam" id="NF002049">
    <property type="entry name" value="PRK00881.1"/>
    <property type="match status" value="1"/>
</dbReference>
<keyword evidence="6" id="KW-0378">Hydrolase</keyword>
<evidence type="ECO:0000256" key="9">
    <source>
        <dbReference type="ARBA" id="ARBA00050687"/>
    </source>
</evidence>
<dbReference type="InterPro" id="IPR011607">
    <property type="entry name" value="MGS-like_dom"/>
</dbReference>
<protein>
    <submittedName>
        <fullName evidence="15">Unannotated protein</fullName>
    </submittedName>
</protein>
<dbReference type="GO" id="GO:0004643">
    <property type="term" value="F:phosphoribosylaminoimidazolecarboxamide formyltransferase activity"/>
    <property type="evidence" value="ECO:0007669"/>
    <property type="project" value="UniProtKB-EC"/>
</dbReference>
<dbReference type="GO" id="GO:0003937">
    <property type="term" value="F:IMP cyclohydrolase activity"/>
    <property type="evidence" value="ECO:0007669"/>
    <property type="project" value="UniProtKB-EC"/>
</dbReference>
<evidence type="ECO:0000256" key="6">
    <source>
        <dbReference type="ARBA" id="ARBA00022801"/>
    </source>
</evidence>
<keyword evidence="5" id="KW-0658">Purine biosynthesis</keyword>
<evidence type="ECO:0000256" key="1">
    <source>
        <dbReference type="ARBA" id="ARBA00004844"/>
    </source>
</evidence>
<dbReference type="SUPFAM" id="SSF52335">
    <property type="entry name" value="Methylglyoxal synthase-like"/>
    <property type="match status" value="1"/>
</dbReference>
<dbReference type="HAMAP" id="MF_00139">
    <property type="entry name" value="PurH"/>
    <property type="match status" value="1"/>
</dbReference>
<feature type="domain" description="MGS-like" evidence="10">
    <location>
        <begin position="1"/>
        <end position="149"/>
    </location>
</feature>
<comment type="catalytic activity">
    <reaction evidence="8">
        <text>(6R)-10-formyltetrahydrofolate + 5-amino-1-(5-phospho-beta-D-ribosyl)imidazole-4-carboxamide = 5-formamido-1-(5-phospho-D-ribosyl)imidazole-4-carboxamide + (6S)-5,6,7,8-tetrahydrofolate</text>
        <dbReference type="Rhea" id="RHEA:22192"/>
        <dbReference type="ChEBI" id="CHEBI:57453"/>
        <dbReference type="ChEBI" id="CHEBI:58467"/>
        <dbReference type="ChEBI" id="CHEBI:58475"/>
        <dbReference type="ChEBI" id="CHEBI:195366"/>
        <dbReference type="EC" id="2.1.2.3"/>
    </reaction>
</comment>
<dbReference type="Gene3D" id="3.40.50.1380">
    <property type="entry name" value="Methylglyoxal synthase-like domain"/>
    <property type="match status" value="1"/>
</dbReference>
<dbReference type="Gene3D" id="3.40.140.20">
    <property type="match status" value="2"/>
</dbReference>
<dbReference type="SUPFAM" id="SSF53927">
    <property type="entry name" value="Cytidine deaminase-like"/>
    <property type="match status" value="1"/>
</dbReference>
<evidence type="ECO:0000313" key="13">
    <source>
        <dbReference type="EMBL" id="CAB4866164.1"/>
    </source>
</evidence>
<dbReference type="GO" id="GO:0005829">
    <property type="term" value="C:cytosol"/>
    <property type="evidence" value="ECO:0007669"/>
    <property type="project" value="TreeGrafter"/>
</dbReference>
<dbReference type="InterPro" id="IPR002695">
    <property type="entry name" value="PurH-like"/>
</dbReference>
<comment type="pathway">
    <text evidence="2">Purine metabolism; IMP biosynthesis via de novo pathway; 5-formamido-1-(5-phospho-D-ribosyl)imidazole-4-carboxamide from 5-amino-1-(5-phospho-D-ribosyl)imidazole-4-carboxamide (10-formyl THF route): step 1/1.</text>
</comment>